<sequence length="644" mass="75128">MYITYNTMQWSQHDERRFLNQHVRPPIIIPSNLSKPASDFMPQKLVRVSDMQVVPGSKVHEGYCALSYSANQSGEIIVDRITGKHKRIDHGKHKIIRKGRVLSEKTHHVKFEGIIQRIAKDFNIKYIWYDQMCMDQQDEKEKNHEIQHMHQIYSNAYCTVVLVPEFHVDVMVLQLNRQEEIKYGKPVEQSILESAWFKRLWTLLEALSSSSLLFVGTDTHAWWVEDECLRDINIITKPSSSEKWNAATILFHAHIRKCSNEYDRIFAVANLFPDILSDLTINYHQPLIDLMIQFYGLLAKKDITMLCFGEHNKYKNMGRQSSSNTKSSRLTLPNHIIARDDNYLVPIQKYKNDMPSWTGVSGEHIPNNMLKTFFQNYTITEKIMHVTCSGITTTTARGSHQQEQQEEQRQQPFIKINNNPFILTYDDFLSLIPPEDNESFSDEESHHFWKLGLLARFPGHQEDKILILPTISIQTIKEELLLDSSSSMPPSSNQNNGKSNINGHQNRKLLNRRGSKRKSNKNRHYNLNNEQIMDSMAQELRLLSHFMPTIQKEDLFWFKTTGLSVPYSEFRIDLTEQIDASSEYVILSGIPFINDNPRNDYYPILKKRNENEEHYKAIGLCKISNTKYFFSNYTPPEEQAFSIE</sequence>
<reference evidence="3" key="2">
    <citation type="submission" date="2023-02" db="EMBL/GenBank/DDBJ databases">
        <authorList>
            <consortium name="DOE Joint Genome Institute"/>
            <person name="Mondo S.J."/>
            <person name="Chang Y."/>
            <person name="Wang Y."/>
            <person name="Ahrendt S."/>
            <person name="Andreopoulos W."/>
            <person name="Barry K."/>
            <person name="Beard J."/>
            <person name="Benny G.L."/>
            <person name="Blankenship S."/>
            <person name="Bonito G."/>
            <person name="Cuomo C."/>
            <person name="Desiro A."/>
            <person name="Gervers K.A."/>
            <person name="Hundley H."/>
            <person name="Kuo A."/>
            <person name="LaButti K."/>
            <person name="Lang B.F."/>
            <person name="Lipzen A."/>
            <person name="O'Donnell K."/>
            <person name="Pangilinan J."/>
            <person name="Reynolds N."/>
            <person name="Sandor L."/>
            <person name="Smith M.W."/>
            <person name="Tsang A."/>
            <person name="Grigoriev I.V."/>
            <person name="Stajich J.E."/>
            <person name="Spatafora J.W."/>
        </authorList>
    </citation>
    <scope>NUCLEOTIDE SEQUENCE</scope>
    <source>
        <strain evidence="3">RSA 2281</strain>
    </source>
</reference>
<reference evidence="3" key="1">
    <citation type="journal article" date="2022" name="IScience">
        <title>Evolution of zygomycete secretomes and the origins of terrestrial fungal ecologies.</title>
        <authorList>
            <person name="Chang Y."/>
            <person name="Wang Y."/>
            <person name="Mondo S."/>
            <person name="Ahrendt S."/>
            <person name="Andreopoulos W."/>
            <person name="Barry K."/>
            <person name="Beard J."/>
            <person name="Benny G.L."/>
            <person name="Blankenship S."/>
            <person name="Bonito G."/>
            <person name="Cuomo C."/>
            <person name="Desiro A."/>
            <person name="Gervers K.A."/>
            <person name="Hundley H."/>
            <person name="Kuo A."/>
            <person name="LaButti K."/>
            <person name="Lang B.F."/>
            <person name="Lipzen A."/>
            <person name="O'Donnell K."/>
            <person name="Pangilinan J."/>
            <person name="Reynolds N."/>
            <person name="Sandor L."/>
            <person name="Smith M.E."/>
            <person name="Tsang A."/>
            <person name="Grigoriev I.V."/>
            <person name="Stajich J.E."/>
            <person name="Spatafora J.W."/>
        </authorList>
    </citation>
    <scope>NUCLEOTIDE SEQUENCE</scope>
    <source>
        <strain evidence="3">RSA 2281</strain>
    </source>
</reference>
<organism evidence="3 4">
    <name type="scientific">Phascolomyces articulosus</name>
    <dbReference type="NCBI Taxonomy" id="60185"/>
    <lineage>
        <taxon>Eukaryota</taxon>
        <taxon>Fungi</taxon>
        <taxon>Fungi incertae sedis</taxon>
        <taxon>Mucoromycota</taxon>
        <taxon>Mucoromycotina</taxon>
        <taxon>Mucoromycetes</taxon>
        <taxon>Mucorales</taxon>
        <taxon>Lichtheimiaceae</taxon>
        <taxon>Phascolomyces</taxon>
    </lineage>
</organism>
<dbReference type="InterPro" id="IPR010730">
    <property type="entry name" value="HET"/>
</dbReference>
<feature type="domain" description="Heterokaryon incompatibility" evidence="2">
    <location>
        <begin position="63"/>
        <end position="205"/>
    </location>
</feature>
<keyword evidence="4" id="KW-1185">Reference proteome</keyword>
<dbReference type="Pfam" id="PF06985">
    <property type="entry name" value="HET"/>
    <property type="match status" value="1"/>
</dbReference>
<name>A0AAD5KQP7_9FUNG</name>
<protein>
    <submittedName>
        <fullName evidence="3">Heterokaryon incompatibility protein-domain-containing protein</fullName>
    </submittedName>
</protein>
<gene>
    <name evidence="3" type="ORF">BDA99DRAFT_567029</name>
</gene>
<evidence type="ECO:0000313" key="3">
    <source>
        <dbReference type="EMBL" id="KAI9278239.1"/>
    </source>
</evidence>
<dbReference type="PANTHER" id="PTHR24148">
    <property type="entry name" value="ANKYRIN REPEAT DOMAIN-CONTAINING PROTEIN 39 HOMOLOG-RELATED"/>
    <property type="match status" value="1"/>
</dbReference>
<evidence type="ECO:0000256" key="1">
    <source>
        <dbReference type="SAM" id="MobiDB-lite"/>
    </source>
</evidence>
<dbReference type="PANTHER" id="PTHR24148:SF64">
    <property type="entry name" value="HETEROKARYON INCOMPATIBILITY DOMAIN-CONTAINING PROTEIN"/>
    <property type="match status" value="1"/>
</dbReference>
<feature type="compositionally biased region" description="Basic residues" evidence="1">
    <location>
        <begin position="505"/>
        <end position="524"/>
    </location>
</feature>
<evidence type="ECO:0000259" key="2">
    <source>
        <dbReference type="Pfam" id="PF06985"/>
    </source>
</evidence>
<proteinExistence type="predicted"/>
<dbReference type="EMBL" id="JAIXMP010000001">
    <property type="protein sequence ID" value="KAI9278239.1"/>
    <property type="molecule type" value="Genomic_DNA"/>
</dbReference>
<dbReference type="Proteomes" id="UP001209540">
    <property type="component" value="Unassembled WGS sequence"/>
</dbReference>
<accession>A0AAD5KQP7</accession>
<dbReference type="AlphaFoldDB" id="A0AAD5KQP7"/>
<feature type="compositionally biased region" description="Polar residues" evidence="1">
    <location>
        <begin position="493"/>
        <end position="504"/>
    </location>
</feature>
<dbReference type="InterPro" id="IPR052895">
    <property type="entry name" value="HetReg/Transcr_Mod"/>
</dbReference>
<evidence type="ECO:0000313" key="4">
    <source>
        <dbReference type="Proteomes" id="UP001209540"/>
    </source>
</evidence>
<comment type="caution">
    <text evidence="3">The sequence shown here is derived from an EMBL/GenBank/DDBJ whole genome shotgun (WGS) entry which is preliminary data.</text>
</comment>
<feature type="region of interest" description="Disordered" evidence="1">
    <location>
        <begin position="484"/>
        <end position="527"/>
    </location>
</feature>